<comment type="caution">
    <text evidence="2">The sequence shown here is derived from an EMBL/GenBank/DDBJ whole genome shotgun (WGS) entry which is preliminary data.</text>
</comment>
<gene>
    <name evidence="2" type="ORF">ACFP1Z_22400</name>
</gene>
<proteinExistence type="predicted"/>
<evidence type="ECO:0008006" key="4">
    <source>
        <dbReference type="Google" id="ProtNLM"/>
    </source>
</evidence>
<evidence type="ECO:0000313" key="2">
    <source>
        <dbReference type="EMBL" id="MFC5722921.1"/>
    </source>
</evidence>
<feature type="transmembrane region" description="Helical" evidence="1">
    <location>
        <begin position="137"/>
        <end position="157"/>
    </location>
</feature>
<reference evidence="3" key="1">
    <citation type="journal article" date="2019" name="Int. J. Syst. Evol. Microbiol.">
        <title>The Global Catalogue of Microorganisms (GCM) 10K type strain sequencing project: providing services to taxonomists for standard genome sequencing and annotation.</title>
        <authorList>
            <consortium name="The Broad Institute Genomics Platform"/>
            <consortium name="The Broad Institute Genome Sequencing Center for Infectious Disease"/>
            <person name="Wu L."/>
            <person name="Ma J."/>
        </authorList>
    </citation>
    <scope>NUCLEOTIDE SEQUENCE [LARGE SCALE GENOMIC DNA]</scope>
    <source>
        <strain evidence="3">CGMCC 4.7304</strain>
    </source>
</reference>
<sequence length="181" mass="19879">MTIKQLERAGRYDRRMFEIMNQGTARPLYATRGRRRALVAVHATLTAAVLAAEIFCIADDRPWLLLAATVVLVPLWCVAMGGINAATRGLLELRARVLDEWQIAQRQRVLARAHRISVAALLGGVVALLVAGRVRGAAVSLPLLPVAVVTLVTFWLMPAWTACLMVRDEVPDEEEFEAQAA</sequence>
<keyword evidence="1" id="KW-0812">Transmembrane</keyword>
<evidence type="ECO:0000313" key="3">
    <source>
        <dbReference type="Proteomes" id="UP001596083"/>
    </source>
</evidence>
<keyword evidence="1" id="KW-0472">Membrane</keyword>
<dbReference type="EMBL" id="JBHSPB010000014">
    <property type="protein sequence ID" value="MFC5722921.1"/>
    <property type="molecule type" value="Genomic_DNA"/>
</dbReference>
<dbReference type="Proteomes" id="UP001596083">
    <property type="component" value="Unassembled WGS sequence"/>
</dbReference>
<protein>
    <recommendedName>
        <fullName evidence="4">Integral membrane protein</fullName>
    </recommendedName>
</protein>
<accession>A0ABW0Z2F3</accession>
<organism evidence="2 3">
    <name type="scientific">Streptomyces gamaensis</name>
    <dbReference type="NCBI Taxonomy" id="1763542"/>
    <lineage>
        <taxon>Bacteria</taxon>
        <taxon>Bacillati</taxon>
        <taxon>Actinomycetota</taxon>
        <taxon>Actinomycetes</taxon>
        <taxon>Kitasatosporales</taxon>
        <taxon>Streptomycetaceae</taxon>
        <taxon>Streptomyces</taxon>
    </lineage>
</organism>
<feature type="transmembrane region" description="Helical" evidence="1">
    <location>
        <begin position="62"/>
        <end position="86"/>
    </location>
</feature>
<keyword evidence="1" id="KW-1133">Transmembrane helix</keyword>
<evidence type="ECO:0000256" key="1">
    <source>
        <dbReference type="SAM" id="Phobius"/>
    </source>
</evidence>
<feature type="transmembrane region" description="Helical" evidence="1">
    <location>
        <begin position="113"/>
        <end position="131"/>
    </location>
</feature>
<name>A0ABW0Z2F3_9ACTN</name>
<dbReference type="RefSeq" id="WP_390318726.1">
    <property type="nucleotide sequence ID" value="NZ_JBHSPB010000014.1"/>
</dbReference>
<keyword evidence="3" id="KW-1185">Reference proteome</keyword>